<dbReference type="OrthoDB" id="128538at2759"/>
<evidence type="ECO:0000313" key="3">
    <source>
        <dbReference type="Proteomes" id="UP000332933"/>
    </source>
</evidence>
<dbReference type="AlphaFoldDB" id="A0A485LSE2"/>
<reference evidence="2 3" key="1">
    <citation type="submission" date="2019-03" db="EMBL/GenBank/DDBJ databases">
        <authorList>
            <person name="Gaulin E."/>
            <person name="Dumas B."/>
        </authorList>
    </citation>
    <scope>NUCLEOTIDE SEQUENCE [LARGE SCALE GENOMIC DNA]</scope>
    <source>
        <strain evidence="2">CBS 568.67</strain>
    </source>
</reference>
<dbReference type="Proteomes" id="UP000332933">
    <property type="component" value="Unassembled WGS sequence"/>
</dbReference>
<protein>
    <submittedName>
        <fullName evidence="2">Aste57867_23485 protein</fullName>
    </submittedName>
</protein>
<organism evidence="2 3">
    <name type="scientific">Aphanomyces stellatus</name>
    <dbReference type="NCBI Taxonomy" id="120398"/>
    <lineage>
        <taxon>Eukaryota</taxon>
        <taxon>Sar</taxon>
        <taxon>Stramenopiles</taxon>
        <taxon>Oomycota</taxon>
        <taxon>Saprolegniomycetes</taxon>
        <taxon>Saprolegniales</taxon>
        <taxon>Verrucalvaceae</taxon>
        <taxon>Aphanomyces</taxon>
    </lineage>
</organism>
<evidence type="ECO:0000313" key="1">
    <source>
        <dbReference type="EMBL" id="KAF0684567.1"/>
    </source>
</evidence>
<dbReference type="SUPFAM" id="SSF52540">
    <property type="entry name" value="P-loop containing nucleoside triphosphate hydrolases"/>
    <property type="match status" value="1"/>
</dbReference>
<evidence type="ECO:0000313" key="2">
    <source>
        <dbReference type="EMBL" id="VFU00130.1"/>
    </source>
</evidence>
<accession>A0A485LSE2</accession>
<dbReference type="EMBL" id="CAADRA010007299">
    <property type="protein sequence ID" value="VFU00130.1"/>
    <property type="molecule type" value="Genomic_DNA"/>
</dbReference>
<dbReference type="EMBL" id="VJMH01007273">
    <property type="protein sequence ID" value="KAF0684567.1"/>
    <property type="molecule type" value="Genomic_DNA"/>
</dbReference>
<keyword evidence="3" id="KW-1185">Reference proteome</keyword>
<name>A0A485LSE2_9STRA</name>
<proteinExistence type="predicted"/>
<reference evidence="1" key="2">
    <citation type="submission" date="2019-06" db="EMBL/GenBank/DDBJ databases">
        <title>Genomics analysis of Aphanomyces spp. identifies a new class of oomycete effector associated with host adaptation.</title>
        <authorList>
            <person name="Gaulin E."/>
        </authorList>
    </citation>
    <scope>NUCLEOTIDE SEQUENCE</scope>
    <source>
        <strain evidence="1">CBS 578.67</strain>
    </source>
</reference>
<sequence>MAHNRRVWYFVVDHKGTPYKGLVADTVKISSESIVVDFRDAVHAKNSSILQGIVPAQLIVFTNKDAFDAKDPSPLDEESRIGEFGSSKKEALYVVIVREDSGIEPEPVKLEKLNFKLDQMTTNDPQLGEYFEVCGLDVAGLNEEPGNSCMLYCRQDTIDLIKALDDMKRGIRINGPPGVGKSTTSWYWMCRQVKKNAKSILWIHVAKRFTPRIVQLTPSGTYLFPPTVFPASVACTFVARSNMDIVVIDGVTDALEHRELEQAVFCFETKSHRQAVSIASMSIKSSTPDEDFYHISKFTALPWSLD</sequence>
<gene>
    <name evidence="2" type="primary">Aste57867_23485</name>
    <name evidence="1" type="ORF">As57867_023414</name>
    <name evidence="2" type="ORF">ASTE57867_23485</name>
</gene>
<dbReference type="InterPro" id="IPR027417">
    <property type="entry name" value="P-loop_NTPase"/>
</dbReference>